<dbReference type="SUPFAM" id="SSF52499">
    <property type="entry name" value="Isochorismatase-like hydrolases"/>
    <property type="match status" value="1"/>
</dbReference>
<dbReference type="InterPro" id="IPR036380">
    <property type="entry name" value="Isochorismatase-like_sf"/>
</dbReference>
<dbReference type="RefSeq" id="WP_338779830.1">
    <property type="nucleotide sequence ID" value="NZ_CP147407.1"/>
</dbReference>
<dbReference type="CDD" id="cd01014">
    <property type="entry name" value="nicotinamidase_related"/>
    <property type="match status" value="1"/>
</dbReference>
<dbReference type="Gene3D" id="3.40.50.850">
    <property type="entry name" value="Isochorismatase-like"/>
    <property type="match status" value="1"/>
</dbReference>
<reference evidence="4 5" key="1">
    <citation type="submission" date="2024-02" db="EMBL/GenBank/DDBJ databases">
        <title>Seven novel Bacillus-like species.</title>
        <authorList>
            <person name="Liu G."/>
        </authorList>
    </citation>
    <scope>NUCLEOTIDE SEQUENCE [LARGE SCALE GENOMIC DNA]</scope>
    <source>
        <strain evidence="4 5">FJAT-52054</strain>
    </source>
</reference>
<evidence type="ECO:0000313" key="4">
    <source>
        <dbReference type="EMBL" id="WXB97419.1"/>
    </source>
</evidence>
<evidence type="ECO:0000313" key="5">
    <source>
        <dbReference type="Proteomes" id="UP001377337"/>
    </source>
</evidence>
<accession>A0ABZ2NI02</accession>
<dbReference type="EC" id="3.-.-.-" evidence="4"/>
<dbReference type="InterPro" id="IPR050272">
    <property type="entry name" value="Isochorismatase-like_hydrls"/>
</dbReference>
<gene>
    <name evidence="4" type="ORF">WCV65_02645</name>
</gene>
<dbReference type="GO" id="GO:0016787">
    <property type="term" value="F:hydrolase activity"/>
    <property type="evidence" value="ECO:0007669"/>
    <property type="project" value="UniProtKB-KW"/>
</dbReference>
<keyword evidence="5" id="KW-1185">Reference proteome</keyword>
<dbReference type="Pfam" id="PF00857">
    <property type="entry name" value="Isochorismatase"/>
    <property type="match status" value="1"/>
</dbReference>
<dbReference type="InterPro" id="IPR000868">
    <property type="entry name" value="Isochorismatase-like_dom"/>
</dbReference>
<dbReference type="EMBL" id="CP147407">
    <property type="protein sequence ID" value="WXB97419.1"/>
    <property type="molecule type" value="Genomic_DNA"/>
</dbReference>
<organism evidence="4 5">
    <name type="scientific">Metabacillus sediminis</name>
    <dbReference type="NCBI Taxonomy" id="3117746"/>
    <lineage>
        <taxon>Bacteria</taxon>
        <taxon>Bacillati</taxon>
        <taxon>Bacillota</taxon>
        <taxon>Bacilli</taxon>
        <taxon>Bacillales</taxon>
        <taxon>Bacillaceae</taxon>
        <taxon>Metabacillus</taxon>
    </lineage>
</organism>
<evidence type="ECO:0000259" key="3">
    <source>
        <dbReference type="Pfam" id="PF00857"/>
    </source>
</evidence>
<sequence>MKQALLVIDTQAELVEGNENEQPVYNKERLLNTINTLIEKAQQSDIEVIFIRDLDVAGGKSPGFDIHPAIHVPEDSVIFDKRATNSFYGTPLLGYLREKEIQHLVIMGCQTEYCIDTAVRTATVSGFDVTLVKDGHSTTNSPVLPAEQIIRHHNKTLHGHYNVDNFSIVREASEDVFSPMHDGYRAEA</sequence>
<protein>
    <submittedName>
        <fullName evidence="4">Cysteine hydrolase family protein</fullName>
        <ecNumber evidence="4">3.-.-.-</ecNumber>
    </submittedName>
</protein>
<dbReference type="Proteomes" id="UP001377337">
    <property type="component" value="Chromosome"/>
</dbReference>
<comment type="similarity">
    <text evidence="1">Belongs to the isochorismatase family.</text>
</comment>
<keyword evidence="2 4" id="KW-0378">Hydrolase</keyword>
<evidence type="ECO:0000256" key="1">
    <source>
        <dbReference type="ARBA" id="ARBA00006336"/>
    </source>
</evidence>
<proteinExistence type="inferred from homology"/>
<dbReference type="PANTHER" id="PTHR43540">
    <property type="entry name" value="PEROXYUREIDOACRYLATE/UREIDOACRYLATE AMIDOHYDROLASE-RELATED"/>
    <property type="match status" value="1"/>
</dbReference>
<name>A0ABZ2NI02_9BACI</name>
<dbReference type="PANTHER" id="PTHR43540:SF14">
    <property type="entry name" value="ISOCHORISMATASE"/>
    <property type="match status" value="1"/>
</dbReference>
<feature type="domain" description="Isochorismatase-like" evidence="3">
    <location>
        <begin position="4"/>
        <end position="140"/>
    </location>
</feature>
<evidence type="ECO:0000256" key="2">
    <source>
        <dbReference type="ARBA" id="ARBA00022801"/>
    </source>
</evidence>